<dbReference type="OMA" id="LDFDMHF"/>
<sequence length="995" mass="113069">MAANKFATILHRNSNKITLILVYALLEWVLIFLLLLHGLFSYLIVKFAEWFGLKRPCLWCSRVDHVFEPQRKQSYRDLLCEGHAMEISNLGYCSNHRKLSEFRDLCEDCSSSSKSNEFYQISKSFPFFDDEKEDFRTCSCCGETLKGRLFSPCILIKPNWGDLDYTQKGNLISETETDEIHVSQSEDVSGNRGISIVSGGEEGEKNSTCSVCGCGCKDSAVHEDDDDDRADISAQKDGGFLELAEDLTICNQETVEVGCEKEDELPETVPNHLEFYIDRGDDRRLIPVDLIDFSAPDDDNSTSNILSQVKDEEQEQEDCGNEDVVLDFASNFENRRHGVSEAWEVISGERLAEFLSASLHENKQRVEEVEAMDVEEDPLVGVGKEEEKEEEEEEEADASIDESSQAPASDAHKEELEELVVATRQPDSDLHEDFHMWSDELEVEISIGTDIPDHEPIDEIQTQIDLPPHPDLQEDPSPSSSLDVDNMQDPNIVEEVEEAEEVMEEEKFKIFSMETSSQPSDNHKPSSSEVNEDEEEDKVPGTEVEEFKILSVETSSHPSDNHKSSSSEVNENEEEDKVPDTPTSMDSLHQLHKKLLLLDRKESGTEESLDGSVISETEGGDGVLTLEKLKSALRTERKALNALYAELEEERSASAIAANQTMAMINRLQEEKASMQMEALQYQRMMEEQSEYDQEALQLLNELVVKREKEKQELEKEIEIYRKKLQDYEAKEKIALLRIRKEGSIRSRNSSVSCSNADDSDGLSIDLNTEAKKDEDLFSNQETENQNTPAEAVLYLEETLANFEEERLSILEELKMLEEKLFTLSDEEQQFEDIDHYCERNGNGYDKNSDYSPGTNGFENGHNAKEMNGKHYPERRAMSTKAKRLLPLFDDVVDADVVEDVTNGEEQGFDSISIQKSLDNKFDTEFRRVAVEEEVDHVYERLQALEADREFLKHCIGSLRKGDKGLELLQEILQHLRDLRNVDLQLKNMGDGVVA</sequence>
<dbReference type="InterPro" id="IPR039306">
    <property type="entry name" value="MYOB"/>
</dbReference>
<proteinExistence type="predicted"/>
<dbReference type="PROSITE" id="PS51775">
    <property type="entry name" value="GTD_BINDING"/>
    <property type="match status" value="1"/>
</dbReference>
<evidence type="ECO:0000256" key="5">
    <source>
        <dbReference type="SAM" id="Coils"/>
    </source>
</evidence>
<dbReference type="AlphaFoldDB" id="A0A0A0KRI5"/>
<feature type="region of interest" description="Disordered" evidence="6">
    <location>
        <begin position="445"/>
        <end position="591"/>
    </location>
</feature>
<evidence type="ECO:0000313" key="9">
    <source>
        <dbReference type="EMBL" id="KGN51484.1"/>
    </source>
</evidence>
<evidence type="ECO:0000256" key="7">
    <source>
        <dbReference type="SAM" id="Phobius"/>
    </source>
</evidence>
<dbReference type="OrthoDB" id="1888939at2759"/>
<dbReference type="InterPro" id="IPR007656">
    <property type="entry name" value="GTD-bd"/>
</dbReference>
<comment type="subcellular location">
    <subcellularLocation>
        <location evidence="1">Membrane</location>
        <topology evidence="1">Single-pass membrane protein</topology>
    </subcellularLocation>
</comment>
<name>A0A0A0KRI5_CUCSA</name>
<dbReference type="PANTHER" id="PTHR31448">
    <property type="entry name" value="MYOSIN-BINDING PROTEIN 2"/>
    <property type="match status" value="1"/>
</dbReference>
<dbReference type="STRING" id="3659.A0A0A0KRI5"/>
<keyword evidence="5" id="KW-0175">Coiled coil</keyword>
<keyword evidence="10" id="KW-1185">Reference proteome</keyword>
<feature type="transmembrane region" description="Helical" evidence="7">
    <location>
        <begin position="20"/>
        <end position="45"/>
    </location>
</feature>
<dbReference type="EMBL" id="CM002926">
    <property type="protein sequence ID" value="KGN51484.1"/>
    <property type="molecule type" value="Genomic_DNA"/>
</dbReference>
<feature type="domain" description="GTD-binding" evidence="8">
    <location>
        <begin position="624"/>
        <end position="722"/>
    </location>
</feature>
<dbReference type="GO" id="GO:0080115">
    <property type="term" value="F:myosin XI tail binding"/>
    <property type="evidence" value="ECO:0007669"/>
    <property type="project" value="UniProtKB-ARBA"/>
</dbReference>
<keyword evidence="3 7" id="KW-1133">Transmembrane helix</keyword>
<protein>
    <recommendedName>
        <fullName evidence="8">GTD-binding domain-containing protein</fullName>
    </recommendedName>
</protein>
<feature type="region of interest" description="Disordered" evidence="6">
    <location>
        <begin position="369"/>
        <end position="419"/>
    </location>
</feature>
<dbReference type="Pfam" id="PF04576">
    <property type="entry name" value="Zein-binding"/>
    <property type="match status" value="1"/>
</dbReference>
<organism evidence="9 10">
    <name type="scientific">Cucumis sativus</name>
    <name type="common">Cucumber</name>
    <dbReference type="NCBI Taxonomy" id="3659"/>
    <lineage>
        <taxon>Eukaryota</taxon>
        <taxon>Viridiplantae</taxon>
        <taxon>Streptophyta</taxon>
        <taxon>Embryophyta</taxon>
        <taxon>Tracheophyta</taxon>
        <taxon>Spermatophyta</taxon>
        <taxon>Magnoliopsida</taxon>
        <taxon>eudicotyledons</taxon>
        <taxon>Gunneridae</taxon>
        <taxon>Pentapetalae</taxon>
        <taxon>rosids</taxon>
        <taxon>fabids</taxon>
        <taxon>Cucurbitales</taxon>
        <taxon>Cucurbitaceae</taxon>
        <taxon>Benincaseae</taxon>
        <taxon>Cucumis</taxon>
    </lineage>
</organism>
<keyword evidence="2 7" id="KW-0812">Transmembrane</keyword>
<reference evidence="9 10" key="3">
    <citation type="journal article" date="2010" name="BMC Genomics">
        <title>Transcriptome sequencing and comparative analysis of cucumber flowers with different sex types.</title>
        <authorList>
            <person name="Guo S."/>
            <person name="Zheng Y."/>
            <person name="Joung J.G."/>
            <person name="Liu S."/>
            <person name="Zhang Z."/>
            <person name="Crasta O.R."/>
            <person name="Sobral B.W."/>
            <person name="Xu Y."/>
            <person name="Huang S."/>
            <person name="Fei Z."/>
        </authorList>
    </citation>
    <scope>NUCLEOTIDE SEQUENCE [LARGE SCALE GENOMIC DNA]</scope>
    <source>
        <strain evidence="10">cv. 9930</strain>
    </source>
</reference>
<dbReference type="eggNOG" id="ENOG502QPIG">
    <property type="taxonomic scope" value="Eukaryota"/>
</dbReference>
<evidence type="ECO:0000256" key="4">
    <source>
        <dbReference type="ARBA" id="ARBA00023136"/>
    </source>
</evidence>
<keyword evidence="4 7" id="KW-0472">Membrane</keyword>
<evidence type="ECO:0000256" key="3">
    <source>
        <dbReference type="ARBA" id="ARBA00022989"/>
    </source>
</evidence>
<feature type="compositionally biased region" description="Acidic residues" evidence="6">
    <location>
        <begin position="387"/>
        <end position="400"/>
    </location>
</feature>
<dbReference type="Gramene" id="KGN51484">
    <property type="protein sequence ID" value="KGN51484"/>
    <property type="gene ID" value="Csa_5G568820"/>
</dbReference>
<feature type="coiled-coil region" evidence="5">
    <location>
        <begin position="626"/>
        <end position="731"/>
    </location>
</feature>
<evidence type="ECO:0000259" key="8">
    <source>
        <dbReference type="PROSITE" id="PS51775"/>
    </source>
</evidence>
<accession>A0A0A0KRI5</accession>
<evidence type="ECO:0000256" key="2">
    <source>
        <dbReference type="ARBA" id="ARBA00022692"/>
    </source>
</evidence>
<evidence type="ECO:0000256" key="1">
    <source>
        <dbReference type="ARBA" id="ARBA00004167"/>
    </source>
</evidence>
<evidence type="ECO:0000256" key="6">
    <source>
        <dbReference type="SAM" id="MobiDB-lite"/>
    </source>
</evidence>
<reference evidence="9 10" key="2">
    <citation type="journal article" date="2009" name="PLoS ONE">
        <title>An integrated genetic and cytogenetic map of the cucumber genome.</title>
        <authorList>
            <person name="Ren Y."/>
            <person name="Zhang Z."/>
            <person name="Liu J."/>
            <person name="Staub J.E."/>
            <person name="Han Y."/>
            <person name="Cheng Z."/>
            <person name="Li X."/>
            <person name="Lu J."/>
            <person name="Miao H."/>
            <person name="Kang H."/>
            <person name="Xie B."/>
            <person name="Gu X."/>
            <person name="Wang X."/>
            <person name="Du Y."/>
            <person name="Jin W."/>
            <person name="Huang S."/>
        </authorList>
    </citation>
    <scope>NUCLEOTIDE SEQUENCE [LARGE SCALE GENOMIC DNA]</scope>
    <source>
        <strain evidence="10">cv. 9930</strain>
    </source>
</reference>
<feature type="compositionally biased region" description="Acidic residues" evidence="6">
    <location>
        <begin position="369"/>
        <end position="378"/>
    </location>
</feature>
<reference evidence="9 10" key="1">
    <citation type="journal article" date="2009" name="Nat. Genet.">
        <title>The genome of the cucumber, Cucumis sativus L.</title>
        <authorList>
            <person name="Huang S."/>
            <person name="Li R."/>
            <person name="Zhang Z."/>
            <person name="Li L."/>
            <person name="Gu X."/>
            <person name="Fan W."/>
            <person name="Lucas W.J."/>
            <person name="Wang X."/>
            <person name="Xie B."/>
            <person name="Ni P."/>
            <person name="Ren Y."/>
            <person name="Zhu H."/>
            <person name="Li J."/>
            <person name="Lin K."/>
            <person name="Jin W."/>
            <person name="Fei Z."/>
            <person name="Li G."/>
            <person name="Staub J."/>
            <person name="Kilian A."/>
            <person name="van der Vossen E.A."/>
            <person name="Wu Y."/>
            <person name="Guo J."/>
            <person name="He J."/>
            <person name="Jia Z."/>
            <person name="Ren Y."/>
            <person name="Tian G."/>
            <person name="Lu Y."/>
            <person name="Ruan J."/>
            <person name="Qian W."/>
            <person name="Wang M."/>
            <person name="Huang Q."/>
            <person name="Li B."/>
            <person name="Xuan Z."/>
            <person name="Cao J."/>
            <person name="Asan"/>
            <person name="Wu Z."/>
            <person name="Zhang J."/>
            <person name="Cai Q."/>
            <person name="Bai Y."/>
            <person name="Zhao B."/>
            <person name="Han Y."/>
            <person name="Li Y."/>
            <person name="Li X."/>
            <person name="Wang S."/>
            <person name="Shi Q."/>
            <person name="Liu S."/>
            <person name="Cho W.K."/>
            <person name="Kim J.Y."/>
            <person name="Xu Y."/>
            <person name="Heller-Uszynska K."/>
            <person name="Miao H."/>
            <person name="Cheng Z."/>
            <person name="Zhang S."/>
            <person name="Wu J."/>
            <person name="Yang Y."/>
            <person name="Kang H."/>
            <person name="Li M."/>
            <person name="Liang H."/>
            <person name="Ren X."/>
            <person name="Shi Z."/>
            <person name="Wen M."/>
            <person name="Jian M."/>
            <person name="Yang H."/>
            <person name="Zhang G."/>
            <person name="Yang Z."/>
            <person name="Chen R."/>
            <person name="Liu S."/>
            <person name="Li J."/>
            <person name="Ma L."/>
            <person name="Liu H."/>
            <person name="Zhou Y."/>
            <person name="Zhao J."/>
            <person name="Fang X."/>
            <person name="Li G."/>
            <person name="Fang L."/>
            <person name="Li Y."/>
            <person name="Liu D."/>
            <person name="Zheng H."/>
            <person name="Zhang Y."/>
            <person name="Qin N."/>
            <person name="Li Z."/>
            <person name="Yang G."/>
            <person name="Yang S."/>
            <person name="Bolund L."/>
            <person name="Kristiansen K."/>
            <person name="Zheng H."/>
            <person name="Li S."/>
            <person name="Zhang X."/>
            <person name="Yang H."/>
            <person name="Wang J."/>
            <person name="Sun R."/>
            <person name="Zhang B."/>
            <person name="Jiang S."/>
            <person name="Wang J."/>
            <person name="Du Y."/>
            <person name="Li S."/>
        </authorList>
    </citation>
    <scope>NUCLEOTIDE SEQUENCE [LARGE SCALE GENOMIC DNA]</scope>
    <source>
        <strain evidence="10">cv. 9930</strain>
    </source>
</reference>
<dbReference type="PANTHER" id="PTHR31448:SF3">
    <property type="entry name" value="MYOSIN-BINDING PROTEIN 2"/>
    <property type="match status" value="1"/>
</dbReference>
<dbReference type="GO" id="GO:0016020">
    <property type="term" value="C:membrane"/>
    <property type="evidence" value="ECO:0007669"/>
    <property type="project" value="UniProtKB-SubCell"/>
</dbReference>
<evidence type="ECO:0000313" key="10">
    <source>
        <dbReference type="Proteomes" id="UP000029981"/>
    </source>
</evidence>
<reference evidence="9 10" key="4">
    <citation type="journal article" date="2011" name="BMC Genomics">
        <title>RNA-Seq improves annotation of protein-coding genes in the cucumber genome.</title>
        <authorList>
            <person name="Li Z."/>
            <person name="Zhang Z."/>
            <person name="Yan P."/>
            <person name="Huang S."/>
            <person name="Fei Z."/>
            <person name="Lin K."/>
        </authorList>
    </citation>
    <scope>NUCLEOTIDE SEQUENCE [LARGE SCALE GENOMIC DNA]</scope>
    <source>
        <strain evidence="10">cv. 9930</strain>
    </source>
</reference>
<dbReference type="Proteomes" id="UP000029981">
    <property type="component" value="Chromosome 5"/>
</dbReference>
<feature type="compositionally biased region" description="Acidic residues" evidence="6">
    <location>
        <begin position="492"/>
        <end position="504"/>
    </location>
</feature>
<gene>
    <name evidence="9" type="ORF">Csa_5G568820</name>
</gene>